<keyword evidence="9" id="KW-0325">Glycoprotein</keyword>
<dbReference type="Pfam" id="PF01794">
    <property type="entry name" value="Ferric_reduct"/>
    <property type="match status" value="1"/>
</dbReference>
<feature type="transmembrane region" description="Helical" evidence="11">
    <location>
        <begin position="245"/>
        <end position="262"/>
    </location>
</feature>
<dbReference type="PANTHER" id="PTHR32361">
    <property type="entry name" value="FERRIC/CUPRIC REDUCTASE TRANSMEMBRANE COMPONENT"/>
    <property type="match status" value="1"/>
</dbReference>
<keyword evidence="6" id="KW-0560">Oxidoreductase</keyword>
<proteinExistence type="inferred from homology"/>
<feature type="region of interest" description="Disordered" evidence="10">
    <location>
        <begin position="541"/>
        <end position="573"/>
    </location>
</feature>
<feature type="region of interest" description="Disordered" evidence="10">
    <location>
        <begin position="1"/>
        <end position="20"/>
    </location>
</feature>
<evidence type="ECO:0000256" key="2">
    <source>
        <dbReference type="ARBA" id="ARBA00006278"/>
    </source>
</evidence>
<evidence type="ECO:0000256" key="10">
    <source>
        <dbReference type="SAM" id="MobiDB-lite"/>
    </source>
</evidence>
<dbReference type="SUPFAM" id="SSF52343">
    <property type="entry name" value="Ferredoxin reductase-like, C-terminal NADP-linked domain"/>
    <property type="match status" value="1"/>
</dbReference>
<evidence type="ECO:0000256" key="11">
    <source>
        <dbReference type="SAM" id="Phobius"/>
    </source>
</evidence>
<feature type="domain" description="FAD-binding FR-type" evidence="12">
    <location>
        <begin position="314"/>
        <end position="426"/>
    </location>
</feature>
<dbReference type="EMBL" id="KZ679268">
    <property type="protein sequence ID" value="PTB37333.1"/>
    <property type="molecule type" value="Genomic_DNA"/>
</dbReference>
<accession>A0A2T3YXP1</accession>
<keyword evidence="8 11" id="KW-0472">Membrane</keyword>
<dbReference type="Gene3D" id="3.40.50.80">
    <property type="entry name" value="Nucleotide-binding domain of ferredoxin-NADP reductase (FNR) module"/>
    <property type="match status" value="1"/>
</dbReference>
<keyword evidence="4 11" id="KW-0812">Transmembrane</keyword>
<dbReference type="GO" id="GO:0006879">
    <property type="term" value="P:intracellular iron ion homeostasis"/>
    <property type="evidence" value="ECO:0007669"/>
    <property type="project" value="TreeGrafter"/>
</dbReference>
<feature type="compositionally biased region" description="Low complexity" evidence="10">
    <location>
        <begin position="8"/>
        <end position="17"/>
    </location>
</feature>
<feature type="transmembrane region" description="Helical" evidence="11">
    <location>
        <begin position="54"/>
        <end position="72"/>
    </location>
</feature>
<comment type="similarity">
    <text evidence="2">Belongs to the ferric reductase (FRE) family.</text>
</comment>
<dbReference type="STRING" id="1042311.A0A2T3YXP1"/>
<feature type="transmembrane region" description="Helical" evidence="11">
    <location>
        <begin position="269"/>
        <end position="289"/>
    </location>
</feature>
<evidence type="ECO:0000256" key="6">
    <source>
        <dbReference type="ARBA" id="ARBA00023002"/>
    </source>
</evidence>
<dbReference type="InterPro" id="IPR051410">
    <property type="entry name" value="Ferric/Cupric_Reductase"/>
</dbReference>
<evidence type="ECO:0000256" key="4">
    <source>
        <dbReference type="ARBA" id="ARBA00022692"/>
    </source>
</evidence>
<name>A0A2T3YXP1_TRIA4</name>
<dbReference type="CDD" id="cd06186">
    <property type="entry name" value="NOX_Duox_like_FAD_NADP"/>
    <property type="match status" value="1"/>
</dbReference>
<gene>
    <name evidence="13" type="ORF">M441DRAFT_175935</name>
</gene>
<dbReference type="GO" id="GO:0005886">
    <property type="term" value="C:plasma membrane"/>
    <property type="evidence" value="ECO:0007669"/>
    <property type="project" value="TreeGrafter"/>
</dbReference>
<feature type="transmembrane region" description="Helical" evidence="11">
    <location>
        <begin position="170"/>
        <end position="193"/>
    </location>
</feature>
<dbReference type="InterPro" id="IPR039261">
    <property type="entry name" value="FNR_nucleotide-bd"/>
</dbReference>
<dbReference type="GO" id="GO:0006826">
    <property type="term" value="P:iron ion transport"/>
    <property type="evidence" value="ECO:0007669"/>
    <property type="project" value="TreeGrafter"/>
</dbReference>
<dbReference type="GO" id="GO:0000293">
    <property type="term" value="F:ferric-chelate reductase activity"/>
    <property type="evidence" value="ECO:0007669"/>
    <property type="project" value="TreeGrafter"/>
</dbReference>
<evidence type="ECO:0000256" key="1">
    <source>
        <dbReference type="ARBA" id="ARBA00004141"/>
    </source>
</evidence>
<dbReference type="GO" id="GO:0015677">
    <property type="term" value="P:copper ion import"/>
    <property type="evidence" value="ECO:0007669"/>
    <property type="project" value="TreeGrafter"/>
</dbReference>
<dbReference type="InterPro" id="IPR013130">
    <property type="entry name" value="Fe3_Rdtase_TM_dom"/>
</dbReference>
<keyword evidence="5 11" id="KW-1133">Transmembrane helix</keyword>
<evidence type="ECO:0000313" key="14">
    <source>
        <dbReference type="Proteomes" id="UP000240493"/>
    </source>
</evidence>
<feature type="transmembrane region" description="Helical" evidence="11">
    <location>
        <begin position="205"/>
        <end position="225"/>
    </location>
</feature>
<comment type="subcellular location">
    <subcellularLocation>
        <location evidence="1">Membrane</location>
        <topology evidence="1">Multi-pass membrane protein</topology>
    </subcellularLocation>
</comment>
<dbReference type="PROSITE" id="PS51384">
    <property type="entry name" value="FAD_FR"/>
    <property type="match status" value="1"/>
</dbReference>
<dbReference type="InterPro" id="IPR017927">
    <property type="entry name" value="FAD-bd_FR_type"/>
</dbReference>
<evidence type="ECO:0000256" key="9">
    <source>
        <dbReference type="ARBA" id="ARBA00023180"/>
    </source>
</evidence>
<dbReference type="SFLD" id="SFLDG01168">
    <property type="entry name" value="Ferric_reductase_subgroup_(FRE"/>
    <property type="match status" value="1"/>
</dbReference>
<sequence>MDMDMDMGGDSPSSSSPLNATAVDFSNETQAFNFLQEILDDSTLGVVGNQYARYFWYGVVVVISLASLCNIAQRSVLWMRLRASARNRSRPAMSTNFVTQSLATATALLREPGYIQITPVGASRWFKVPPLGHAYIIVAYFAFILALVFINNNVPGAQHYQALGIRAGWLGAAQVPLLVLTSSKTNLIGFLVNSSVERLNIYHRWVSRGLLLLATLHFGLQSHAWNIYGLMAMEWQTDACPPTGMAAYAILLWMNLTSLAPLRFFSYKIFVVQHLLTYFGFIIAIVYHLYGTSSPYSTNYIYISIALYLVGQLIRFVRAVVTNIRPSKATLTVLEGDATKIRLSSRQIKSWGGGSYVRLFMPRFNVVLGHPATILSTPSSHGGDLVFILRACGGFTRRLLKAAEAGNDQSEYLTFIDGPYPSPHADFACFDTLVLIAGSTGVTFTLSILLDIARRTQAGKPLPLRTLHFTWVIKRRSWISWVSEELRSAFDMLREAGIETVCNIHITCDDDIAGDESAGGCQCGEGCGCCQVQEQKQDCDSDQQTSLDKEKDAEESMAQVSRPQSRRTSDADLPYAEIQVGRPTFRNLLERRVCQAQGETAVAVCGPLGLSVAVRAAVVKVSDDLAVDKGNGISGVYMHIENFE</sequence>
<evidence type="ECO:0000256" key="8">
    <source>
        <dbReference type="ARBA" id="ARBA00023136"/>
    </source>
</evidence>
<dbReference type="OrthoDB" id="167398at2759"/>
<evidence type="ECO:0000256" key="5">
    <source>
        <dbReference type="ARBA" id="ARBA00022989"/>
    </source>
</evidence>
<dbReference type="Proteomes" id="UP000240493">
    <property type="component" value="Unassembled WGS sequence"/>
</dbReference>
<reference evidence="13 14" key="1">
    <citation type="submission" date="2016-07" db="EMBL/GenBank/DDBJ databases">
        <title>Multiple horizontal gene transfer events from other fungi enriched the ability of initially mycotrophic Trichoderma (Ascomycota) to feed on dead plant biomass.</title>
        <authorList>
            <consortium name="DOE Joint Genome Institute"/>
            <person name="Aerts A."/>
            <person name="Atanasova L."/>
            <person name="Chenthamara K."/>
            <person name="Zhang J."/>
            <person name="Grujic M."/>
            <person name="Henrissat B."/>
            <person name="Kuo A."/>
            <person name="Salamov A."/>
            <person name="Lipzen A."/>
            <person name="Labutti K."/>
            <person name="Barry K."/>
            <person name="Miao Y."/>
            <person name="Rahimi M.J."/>
            <person name="Shen Q."/>
            <person name="Grigoriev I.V."/>
            <person name="Kubicek C.P."/>
            <person name="Druzhinina I.S."/>
        </authorList>
    </citation>
    <scope>NUCLEOTIDE SEQUENCE [LARGE SCALE GENOMIC DNA]</scope>
    <source>
        <strain evidence="13 14">CBS 433.97</strain>
    </source>
</reference>
<dbReference type="SFLD" id="SFLDS00052">
    <property type="entry name" value="Ferric_Reductase_Domain"/>
    <property type="match status" value="1"/>
</dbReference>
<dbReference type="Pfam" id="PF08030">
    <property type="entry name" value="NAD_binding_6"/>
    <property type="match status" value="1"/>
</dbReference>
<organism evidence="13 14">
    <name type="scientific">Trichoderma asperellum (strain ATCC 204424 / CBS 433.97 / NBRC 101777)</name>
    <dbReference type="NCBI Taxonomy" id="1042311"/>
    <lineage>
        <taxon>Eukaryota</taxon>
        <taxon>Fungi</taxon>
        <taxon>Dikarya</taxon>
        <taxon>Ascomycota</taxon>
        <taxon>Pezizomycotina</taxon>
        <taxon>Sordariomycetes</taxon>
        <taxon>Hypocreomycetidae</taxon>
        <taxon>Hypocreales</taxon>
        <taxon>Hypocreaceae</taxon>
        <taxon>Trichoderma</taxon>
    </lineage>
</organism>
<keyword evidence="7" id="KW-0406">Ion transport</keyword>
<evidence type="ECO:0000256" key="3">
    <source>
        <dbReference type="ARBA" id="ARBA00022448"/>
    </source>
</evidence>
<evidence type="ECO:0000259" key="12">
    <source>
        <dbReference type="PROSITE" id="PS51384"/>
    </source>
</evidence>
<keyword evidence="14" id="KW-1185">Reference proteome</keyword>
<dbReference type="PANTHER" id="PTHR32361:SF9">
    <property type="entry name" value="FERRIC REDUCTASE TRANSMEMBRANE COMPONENT 3-RELATED"/>
    <property type="match status" value="1"/>
</dbReference>
<feature type="transmembrane region" description="Helical" evidence="11">
    <location>
        <begin position="132"/>
        <end position="150"/>
    </location>
</feature>
<dbReference type="AlphaFoldDB" id="A0A2T3YXP1"/>
<protein>
    <recommendedName>
        <fullName evidence="12">FAD-binding FR-type domain-containing protein</fullName>
    </recommendedName>
</protein>
<feature type="transmembrane region" description="Helical" evidence="11">
    <location>
        <begin position="301"/>
        <end position="321"/>
    </location>
</feature>
<dbReference type="InterPro" id="IPR013121">
    <property type="entry name" value="Fe_red_NAD-bd_6"/>
</dbReference>
<evidence type="ECO:0000313" key="13">
    <source>
        <dbReference type="EMBL" id="PTB37333.1"/>
    </source>
</evidence>
<evidence type="ECO:0000256" key="7">
    <source>
        <dbReference type="ARBA" id="ARBA00023065"/>
    </source>
</evidence>
<keyword evidence="3" id="KW-0813">Transport</keyword>